<evidence type="ECO:0000313" key="2">
    <source>
        <dbReference type="Proteomes" id="UP000790709"/>
    </source>
</evidence>
<accession>A0ACB8B966</accession>
<name>A0ACB8B966_9AGAM</name>
<reference evidence="1" key="1">
    <citation type="journal article" date="2021" name="New Phytol.">
        <title>Evolutionary innovations through gain and loss of genes in the ectomycorrhizal Boletales.</title>
        <authorList>
            <person name="Wu G."/>
            <person name="Miyauchi S."/>
            <person name="Morin E."/>
            <person name="Kuo A."/>
            <person name="Drula E."/>
            <person name="Varga T."/>
            <person name="Kohler A."/>
            <person name="Feng B."/>
            <person name="Cao Y."/>
            <person name="Lipzen A."/>
            <person name="Daum C."/>
            <person name="Hundley H."/>
            <person name="Pangilinan J."/>
            <person name="Johnson J."/>
            <person name="Barry K."/>
            <person name="LaButti K."/>
            <person name="Ng V."/>
            <person name="Ahrendt S."/>
            <person name="Min B."/>
            <person name="Choi I.G."/>
            <person name="Park H."/>
            <person name="Plett J.M."/>
            <person name="Magnuson J."/>
            <person name="Spatafora J.W."/>
            <person name="Nagy L.G."/>
            <person name="Henrissat B."/>
            <person name="Grigoriev I.V."/>
            <person name="Yang Z.L."/>
            <person name="Xu J."/>
            <person name="Martin F.M."/>
        </authorList>
    </citation>
    <scope>NUCLEOTIDE SEQUENCE</scope>
    <source>
        <strain evidence="1">KUC20120723A-06</strain>
    </source>
</reference>
<evidence type="ECO:0000313" key="1">
    <source>
        <dbReference type="EMBL" id="KAH7921829.1"/>
    </source>
</evidence>
<organism evidence="1 2">
    <name type="scientific">Leucogyrophana mollusca</name>
    <dbReference type="NCBI Taxonomy" id="85980"/>
    <lineage>
        <taxon>Eukaryota</taxon>
        <taxon>Fungi</taxon>
        <taxon>Dikarya</taxon>
        <taxon>Basidiomycota</taxon>
        <taxon>Agaricomycotina</taxon>
        <taxon>Agaricomycetes</taxon>
        <taxon>Agaricomycetidae</taxon>
        <taxon>Boletales</taxon>
        <taxon>Boletales incertae sedis</taxon>
        <taxon>Leucogyrophana</taxon>
    </lineage>
</organism>
<comment type="caution">
    <text evidence="1">The sequence shown here is derived from an EMBL/GenBank/DDBJ whole genome shotgun (WGS) entry which is preliminary data.</text>
</comment>
<proteinExistence type="predicted"/>
<dbReference type="EMBL" id="MU266510">
    <property type="protein sequence ID" value="KAH7921829.1"/>
    <property type="molecule type" value="Genomic_DNA"/>
</dbReference>
<gene>
    <name evidence="1" type="ORF">BV22DRAFT_1049356</name>
</gene>
<sequence>MFDVARAISLAQSSNQINEKYQSEMAMFNVQGVREGAQDAERLALMVESACLSRGMDPNATTSITPEERGELLAEPVLVKMCEDHKRLLSRVMDLKVELENCKDEDIEAELKADLTATVKTAAGFKAKHMSMLERETRLCVSLAQKKYFQTASYHEPLGQHHHPLQPLQHALLNRFTTTNAASLLPGKENQDPIAGPSMVDPSTTGPLMADPSTTSSSTVNVSTSTIPSHHNNELIVALFGDIVNMDRHATLTYAINTTMGLAQQHQALSYPGESPLYDGKCPVCNTSKNSMRKGVANHIHECCTSSCFKNTTLSSNTCKATFRECITQNFWGTVNHSVNGKYPLMSAQCSAEDCNDWDAHFALEHNINTQLQPKVHFCCICCEWFHDQLEDDNHWDKQSQAHFNDLFAQFHEHASLIDIQPINIMILPDIDNCIEFECGESFHGKLPEYHDHVEGGVVFTPMMCPCLQRFHSHLLTHKTAITGVSACPVPSCGTREFSEYNLFYHMVTVHHISLCSSVRSRVQHLKLPIAPFESTHGHINLYPEGESMATISQAPTQLTPPSGALTLPVEHLDMDMEHASQPDSNNAGNIKIQGRKSNRLTSSRCLKKSAYIRREAGCDVGERVAWVEATLSSKECLSKGNHMHWCGVCRINSTNIREHINDCNCTWFKICDKNMTWNQWGPHYNRAQWNEENPAPAM</sequence>
<protein>
    <submittedName>
        <fullName evidence="1">Uncharacterized protein</fullName>
    </submittedName>
</protein>
<dbReference type="Proteomes" id="UP000790709">
    <property type="component" value="Unassembled WGS sequence"/>
</dbReference>
<keyword evidence="2" id="KW-1185">Reference proteome</keyword>